<dbReference type="AlphaFoldDB" id="A0A2G9UD21"/>
<gene>
    <name evidence="1" type="ORF">TELCIR_10906</name>
</gene>
<protein>
    <submittedName>
        <fullName evidence="1">Uncharacterized protein</fullName>
    </submittedName>
</protein>
<proteinExistence type="predicted"/>
<sequence>MIRQKDLDMQQLRALGKARETVVTAIQQLRKQFPILDGIIKLPMAKVAKVVVLCTALYNLTRTQGEPFYTGNTEQGGSFSKCLE</sequence>
<reference evidence="1 2" key="1">
    <citation type="submission" date="2015-09" db="EMBL/GenBank/DDBJ databases">
        <title>Draft genome of the parasitic nematode Teladorsagia circumcincta isolate WARC Sus (inbred).</title>
        <authorList>
            <person name="Mitreva M."/>
        </authorList>
    </citation>
    <scope>NUCLEOTIDE SEQUENCE [LARGE SCALE GENOMIC DNA]</scope>
    <source>
        <strain evidence="1 2">S</strain>
    </source>
</reference>
<dbReference type="Proteomes" id="UP000230423">
    <property type="component" value="Unassembled WGS sequence"/>
</dbReference>
<dbReference type="EMBL" id="KZ347651">
    <property type="protein sequence ID" value="PIO67350.1"/>
    <property type="molecule type" value="Genomic_DNA"/>
</dbReference>
<evidence type="ECO:0000313" key="1">
    <source>
        <dbReference type="EMBL" id="PIO67350.1"/>
    </source>
</evidence>
<accession>A0A2G9UD21</accession>
<evidence type="ECO:0000313" key="2">
    <source>
        <dbReference type="Proteomes" id="UP000230423"/>
    </source>
</evidence>
<name>A0A2G9UD21_TELCI</name>
<organism evidence="1 2">
    <name type="scientific">Teladorsagia circumcincta</name>
    <name type="common">Brown stomach worm</name>
    <name type="synonym">Ostertagia circumcincta</name>
    <dbReference type="NCBI Taxonomy" id="45464"/>
    <lineage>
        <taxon>Eukaryota</taxon>
        <taxon>Metazoa</taxon>
        <taxon>Ecdysozoa</taxon>
        <taxon>Nematoda</taxon>
        <taxon>Chromadorea</taxon>
        <taxon>Rhabditida</taxon>
        <taxon>Rhabditina</taxon>
        <taxon>Rhabditomorpha</taxon>
        <taxon>Strongyloidea</taxon>
        <taxon>Trichostrongylidae</taxon>
        <taxon>Teladorsagia</taxon>
    </lineage>
</organism>
<dbReference type="OrthoDB" id="10534649at2759"/>
<keyword evidence="2" id="KW-1185">Reference proteome</keyword>